<evidence type="ECO:0000259" key="2">
    <source>
        <dbReference type="PROSITE" id="PS50110"/>
    </source>
</evidence>
<dbReference type="SUPFAM" id="SSF109604">
    <property type="entry name" value="HD-domain/PDEase-like"/>
    <property type="match status" value="1"/>
</dbReference>
<dbReference type="InterPro" id="IPR037522">
    <property type="entry name" value="HD_GYP_dom"/>
</dbReference>
<dbReference type="CDD" id="cd00077">
    <property type="entry name" value="HDc"/>
    <property type="match status" value="1"/>
</dbReference>
<feature type="domain" description="Response regulatory" evidence="2">
    <location>
        <begin position="5"/>
        <end position="120"/>
    </location>
</feature>
<dbReference type="EMBL" id="CR522870">
    <property type="protein sequence ID" value="CAG35613.1"/>
    <property type="molecule type" value="Genomic_DNA"/>
</dbReference>
<evidence type="ECO:0000259" key="3">
    <source>
        <dbReference type="PROSITE" id="PS51832"/>
    </source>
</evidence>
<protein>
    <submittedName>
        <fullName evidence="4">Probable two-component system response regulator (Hybrid family)</fullName>
    </submittedName>
</protein>
<dbReference type="RefSeq" id="WP_011188127.1">
    <property type="nucleotide sequence ID" value="NC_006138.1"/>
</dbReference>
<evidence type="ECO:0000313" key="5">
    <source>
        <dbReference type="Proteomes" id="UP000000602"/>
    </source>
</evidence>
<gene>
    <name evidence="4" type="ordered locus">DP0884</name>
</gene>
<dbReference type="PANTHER" id="PTHR45228">
    <property type="entry name" value="CYCLIC DI-GMP PHOSPHODIESTERASE TM_0186-RELATED"/>
    <property type="match status" value="1"/>
</dbReference>
<proteinExistence type="predicted"/>
<dbReference type="SUPFAM" id="SSF52172">
    <property type="entry name" value="CheY-like"/>
    <property type="match status" value="1"/>
</dbReference>
<dbReference type="Gene3D" id="3.40.50.2300">
    <property type="match status" value="1"/>
</dbReference>
<dbReference type="InterPro" id="IPR052020">
    <property type="entry name" value="Cyclic_di-GMP/3'3'-cGAMP_PDE"/>
</dbReference>
<organism evidence="4 5">
    <name type="scientific">Desulfotalea psychrophila (strain LSv54 / DSM 12343)</name>
    <dbReference type="NCBI Taxonomy" id="177439"/>
    <lineage>
        <taxon>Bacteria</taxon>
        <taxon>Pseudomonadati</taxon>
        <taxon>Thermodesulfobacteriota</taxon>
        <taxon>Desulfobulbia</taxon>
        <taxon>Desulfobulbales</taxon>
        <taxon>Desulfocapsaceae</taxon>
        <taxon>Desulfotalea</taxon>
    </lineage>
</organism>
<dbReference type="Proteomes" id="UP000000602">
    <property type="component" value="Chromosome"/>
</dbReference>
<feature type="modified residue" description="4-aspartylphosphate" evidence="1">
    <location>
        <position position="53"/>
    </location>
</feature>
<dbReference type="SMART" id="SM00448">
    <property type="entry name" value="REC"/>
    <property type="match status" value="1"/>
</dbReference>
<dbReference type="KEGG" id="dps:DP0884"/>
<dbReference type="CDD" id="cd19920">
    <property type="entry name" value="REC_PA4781-like"/>
    <property type="match status" value="1"/>
</dbReference>
<dbReference type="InterPro" id="IPR003607">
    <property type="entry name" value="HD/PDEase_dom"/>
</dbReference>
<dbReference type="PROSITE" id="PS50110">
    <property type="entry name" value="RESPONSE_REGULATORY"/>
    <property type="match status" value="1"/>
</dbReference>
<dbReference type="Gene3D" id="1.10.3210.10">
    <property type="entry name" value="Hypothetical protein af1432"/>
    <property type="match status" value="1"/>
</dbReference>
<dbReference type="SMART" id="SM00471">
    <property type="entry name" value="HDc"/>
    <property type="match status" value="1"/>
</dbReference>
<reference evidence="5" key="1">
    <citation type="journal article" date="2004" name="Environ. Microbiol.">
        <title>The genome of Desulfotalea psychrophila, a sulfate-reducing bacterium from permanently cold Arctic sediments.</title>
        <authorList>
            <person name="Rabus R."/>
            <person name="Ruepp A."/>
            <person name="Frickey T."/>
            <person name="Rattei T."/>
            <person name="Fartmann B."/>
            <person name="Stark M."/>
            <person name="Bauer M."/>
            <person name="Zibat A."/>
            <person name="Lombardot T."/>
            <person name="Becker I."/>
            <person name="Amann J."/>
            <person name="Gellner K."/>
            <person name="Teeling H."/>
            <person name="Leuschner W.D."/>
            <person name="Gloeckner F.-O."/>
            <person name="Lupas A.N."/>
            <person name="Amann R."/>
            <person name="Klenk H.-P."/>
        </authorList>
    </citation>
    <scope>NUCLEOTIDE SEQUENCE [LARGE SCALE GENOMIC DNA]</scope>
    <source>
        <strain evidence="5">DSM 12343 / LSv54</strain>
    </source>
</reference>
<dbReference type="Pfam" id="PF00072">
    <property type="entry name" value="Response_reg"/>
    <property type="match status" value="1"/>
</dbReference>
<dbReference type="OrthoDB" id="9764337at2"/>
<dbReference type="GO" id="GO:0000160">
    <property type="term" value="P:phosphorelay signal transduction system"/>
    <property type="evidence" value="ECO:0007669"/>
    <property type="project" value="InterPro"/>
</dbReference>
<dbReference type="AlphaFoldDB" id="Q6APW0"/>
<keyword evidence="5" id="KW-1185">Reference proteome</keyword>
<name>Q6APW0_DESPS</name>
<feature type="domain" description="HD-GYP" evidence="3">
    <location>
        <begin position="128"/>
        <end position="325"/>
    </location>
</feature>
<evidence type="ECO:0000256" key="1">
    <source>
        <dbReference type="PROSITE-ProRule" id="PRU00169"/>
    </source>
</evidence>
<dbReference type="InterPro" id="IPR011006">
    <property type="entry name" value="CheY-like_superfamily"/>
</dbReference>
<dbReference type="PANTHER" id="PTHR45228:SF5">
    <property type="entry name" value="CYCLIC DI-GMP PHOSPHODIESTERASE VC_1348-RELATED"/>
    <property type="match status" value="1"/>
</dbReference>
<keyword evidence="1" id="KW-0597">Phosphoprotein</keyword>
<dbReference type="HOGENOM" id="CLU_000445_92_10_7"/>
<evidence type="ECO:0000313" key="4">
    <source>
        <dbReference type="EMBL" id="CAG35613.1"/>
    </source>
</evidence>
<accession>Q6APW0</accession>
<dbReference type="eggNOG" id="COG3437">
    <property type="taxonomic scope" value="Bacteria"/>
</dbReference>
<dbReference type="Pfam" id="PF13487">
    <property type="entry name" value="HD_5"/>
    <property type="match status" value="1"/>
</dbReference>
<sequence length="326" mass="36582">MEKYRILLVDDEPNNLKLLREILGGVYDLKFATNGKNALLAAEKHQPHLILLDVMMPGMDGYEVCRRLKADPLTAKIPVIFATARTKVEDEKHGFDVGGVDYLTKPLSAPIVLRRVATHLSLVRVDELDSLARAAIRMLGEAGHYNDTDTGEHIWQMAAYSRAIAVAAGWSIERANKIELAAPMHDMGKVGIPDNILKAPRKLEPEEWQVIMTHCQIGYDILVMSDNPIFQLAAEIALGHHEKWDGTGYPLQRSGEDIPESARIVAIADIFDALTMKRPYKEAWSVEDAFLEIEQLSGSQLEPRLVERFLSIEEEIRAIKIKWDGV</sequence>
<dbReference type="STRING" id="177439.DP0884"/>
<dbReference type="PROSITE" id="PS51832">
    <property type="entry name" value="HD_GYP"/>
    <property type="match status" value="1"/>
</dbReference>
<dbReference type="InterPro" id="IPR001789">
    <property type="entry name" value="Sig_transdc_resp-reg_receiver"/>
</dbReference>